<dbReference type="AlphaFoldDB" id="A0A4Z2IAX2"/>
<comment type="caution">
    <text evidence="1">The sequence shown here is derived from an EMBL/GenBank/DDBJ whole genome shotgun (WGS) entry which is preliminary data.</text>
</comment>
<evidence type="ECO:0000313" key="1">
    <source>
        <dbReference type="EMBL" id="TNN75186.1"/>
    </source>
</evidence>
<proteinExistence type="predicted"/>
<gene>
    <name evidence="1" type="ORF">EYF80_014596</name>
</gene>
<evidence type="ECO:0000313" key="2">
    <source>
        <dbReference type="Proteomes" id="UP000314294"/>
    </source>
</evidence>
<dbReference type="Proteomes" id="UP000314294">
    <property type="component" value="Unassembled WGS sequence"/>
</dbReference>
<sequence length="191" mass="21145">MVGGCFCSHVLHGDVLEDLAVVDVPDRLVVPHLGGQKDGSEHDALPVGRANVDLGVARLPPVDRSQSTPSRRAGTCSPKLESSMTFAVVPPCPVFSNLGETKAPNFLRFRKRRGNQAGGRDIPDSKDLVRRYNKVRPLLLFVKSATLKHPINTKVQQSITGTCHGDFPWQRTWLWSTAVDYSYMRQMAVIR</sequence>
<reference evidence="1 2" key="1">
    <citation type="submission" date="2019-03" db="EMBL/GenBank/DDBJ databases">
        <title>First draft genome of Liparis tanakae, snailfish: a comprehensive survey of snailfish specific genes.</title>
        <authorList>
            <person name="Kim W."/>
            <person name="Song I."/>
            <person name="Jeong J.-H."/>
            <person name="Kim D."/>
            <person name="Kim S."/>
            <person name="Ryu S."/>
            <person name="Song J.Y."/>
            <person name="Lee S.K."/>
        </authorList>
    </citation>
    <scope>NUCLEOTIDE SEQUENCE [LARGE SCALE GENOMIC DNA]</scope>
    <source>
        <tissue evidence="1">Muscle</tissue>
    </source>
</reference>
<protein>
    <submittedName>
        <fullName evidence="1">Uncharacterized protein</fullName>
    </submittedName>
</protein>
<accession>A0A4Z2IAX2</accession>
<keyword evidence="2" id="KW-1185">Reference proteome</keyword>
<dbReference type="OrthoDB" id="8987630at2759"/>
<dbReference type="EMBL" id="SRLO01000106">
    <property type="protein sequence ID" value="TNN75186.1"/>
    <property type="molecule type" value="Genomic_DNA"/>
</dbReference>
<name>A0A4Z2IAX2_9TELE</name>
<organism evidence="1 2">
    <name type="scientific">Liparis tanakae</name>
    <name type="common">Tanaka's snailfish</name>
    <dbReference type="NCBI Taxonomy" id="230148"/>
    <lineage>
        <taxon>Eukaryota</taxon>
        <taxon>Metazoa</taxon>
        <taxon>Chordata</taxon>
        <taxon>Craniata</taxon>
        <taxon>Vertebrata</taxon>
        <taxon>Euteleostomi</taxon>
        <taxon>Actinopterygii</taxon>
        <taxon>Neopterygii</taxon>
        <taxon>Teleostei</taxon>
        <taxon>Neoteleostei</taxon>
        <taxon>Acanthomorphata</taxon>
        <taxon>Eupercaria</taxon>
        <taxon>Perciformes</taxon>
        <taxon>Cottioidei</taxon>
        <taxon>Cottales</taxon>
        <taxon>Liparidae</taxon>
        <taxon>Liparis</taxon>
    </lineage>
</organism>